<gene>
    <name evidence="5" type="ORF">OMM_01673</name>
</gene>
<reference evidence="6" key="1">
    <citation type="submission" date="2012-11" db="EMBL/GenBank/DDBJ databases">
        <authorList>
            <person name="Lucero-Rivera Y.E."/>
            <person name="Tovar-Ramirez D."/>
        </authorList>
    </citation>
    <scope>NUCLEOTIDE SEQUENCE [LARGE SCALE GENOMIC DNA]</scope>
    <source>
        <strain evidence="6">Araruama</strain>
    </source>
</reference>
<dbReference type="SUPFAM" id="SSF56801">
    <property type="entry name" value="Acetyl-CoA synthetase-like"/>
    <property type="match status" value="1"/>
</dbReference>
<keyword evidence="2" id="KW-0436">Ligase</keyword>
<dbReference type="InterPro" id="IPR042099">
    <property type="entry name" value="ANL_N_sf"/>
</dbReference>
<comment type="caution">
    <text evidence="5">The sequence shown here is derived from an EMBL/GenBank/DDBJ whole genome shotgun (WGS) entry which is preliminary data.</text>
</comment>
<dbReference type="Proteomes" id="UP000189670">
    <property type="component" value="Unassembled WGS sequence"/>
</dbReference>
<dbReference type="PANTHER" id="PTHR43201:SF5">
    <property type="entry name" value="MEDIUM-CHAIN ACYL-COA LIGASE ACSF2, MITOCHONDRIAL"/>
    <property type="match status" value="1"/>
</dbReference>
<dbReference type="InterPro" id="IPR000873">
    <property type="entry name" value="AMP-dep_synth/lig_dom"/>
</dbReference>
<dbReference type="Pfam" id="PF00501">
    <property type="entry name" value="AMP-binding"/>
    <property type="match status" value="1"/>
</dbReference>
<evidence type="ECO:0000259" key="4">
    <source>
        <dbReference type="Pfam" id="PF00501"/>
    </source>
</evidence>
<feature type="domain" description="AMP-dependent synthetase/ligase" evidence="4">
    <location>
        <begin position="55"/>
        <end position="419"/>
    </location>
</feature>
<feature type="compositionally biased region" description="Low complexity" evidence="3">
    <location>
        <begin position="709"/>
        <end position="722"/>
    </location>
</feature>
<dbReference type="GO" id="GO:0006631">
    <property type="term" value="P:fatty acid metabolic process"/>
    <property type="evidence" value="ECO:0007669"/>
    <property type="project" value="TreeGrafter"/>
</dbReference>
<feature type="region of interest" description="Disordered" evidence="3">
    <location>
        <begin position="696"/>
        <end position="736"/>
    </location>
</feature>
<comment type="similarity">
    <text evidence="1">Belongs to the ATP-dependent AMP-binding enzyme family.</text>
</comment>
<dbReference type="AlphaFoldDB" id="A0A1V1PCI2"/>
<dbReference type="EMBL" id="ATBP01000142">
    <property type="protein sequence ID" value="ETR72486.1"/>
    <property type="molecule type" value="Genomic_DNA"/>
</dbReference>
<dbReference type="PANTHER" id="PTHR43201">
    <property type="entry name" value="ACYL-COA SYNTHETASE"/>
    <property type="match status" value="1"/>
</dbReference>
<proteinExistence type="inferred from homology"/>
<dbReference type="Gene3D" id="3.40.50.12780">
    <property type="entry name" value="N-terminal domain of ligase-like"/>
    <property type="match status" value="1"/>
</dbReference>
<evidence type="ECO:0000256" key="2">
    <source>
        <dbReference type="ARBA" id="ARBA00022598"/>
    </source>
</evidence>
<accession>A0A1V1PCI2</accession>
<evidence type="ECO:0000256" key="1">
    <source>
        <dbReference type="ARBA" id="ARBA00006432"/>
    </source>
</evidence>
<dbReference type="GO" id="GO:0031956">
    <property type="term" value="F:medium-chain fatty acid-CoA ligase activity"/>
    <property type="evidence" value="ECO:0007669"/>
    <property type="project" value="TreeGrafter"/>
</dbReference>
<evidence type="ECO:0000313" key="6">
    <source>
        <dbReference type="Proteomes" id="UP000189670"/>
    </source>
</evidence>
<sequence length="736" mass="82470">MTMKINNPQTNETASVTSRSTEQANISGYIVELAQVSAYKQAIISLSGRDNNSKMAYTHLTFRQFNQRSSELARGLQQAGVIRGTKTALQMQPGIDWFSIVYALLKIGAVPILIQPSLGYARIAQCIKAVEPEVLISEPKYQVAPMIYSSSYQSIHLQISTHRRWFSKGICIRDLQKNDPTTIQIAEMRSHDPGIIIFSTSCESDKPKPTILSHGTLNAIVELMKSVMAITPDSTLFTTFPLFMILAPTLGIRNVIPVSHSLNACRMDPRLLVENIWDHGITHLLMSPTRLMMLAEFLREEGIFLPSIQRIGAWGEPYPAQELQRLHFYINEKTQIFPLYGMTEAPIVSTIGSHKIVAETQIKTERGFGICQGKVLDDLEMRIIEVNDRPIDNWSDDLLEKDGGIGELVIKGDAVSRQYSNSTKDDALYKIPDGKYMWHRTGDVGWLDSRSNFWFCGRKQDRIIISEEETLYTIPCEAVFMQHERVYRCIIVGVGPVPFQTPVLIVELAPGDSGKYISTLTHELTHLAQAYPHTGNIKNILFRKRFPVHSLYHNKINRKQLTIWAAKKLGKSLPDEAPDSPISNHVQAAIYPPSLEDNPEAAVLVSNGAIQAPPEEKTVSEHKTDLSINTADGLQQEQSLPEDTDDNSVKPKLINRVKSFFGKMIPKPDDDPDDTVDIEELPEEEYITADQYVAISESKKQQEQTMDQSTLLSSDFSPSFDSVPMPAVAKTETTKG</sequence>
<evidence type="ECO:0000256" key="3">
    <source>
        <dbReference type="SAM" id="MobiDB-lite"/>
    </source>
</evidence>
<organism evidence="5 6">
    <name type="scientific">Candidatus Magnetoglobus multicellularis str. Araruama</name>
    <dbReference type="NCBI Taxonomy" id="890399"/>
    <lineage>
        <taxon>Bacteria</taxon>
        <taxon>Pseudomonadati</taxon>
        <taxon>Thermodesulfobacteriota</taxon>
        <taxon>Desulfobacteria</taxon>
        <taxon>Desulfobacterales</taxon>
        <taxon>Desulfobacteraceae</taxon>
        <taxon>Candidatus Magnetoglobus</taxon>
    </lineage>
</organism>
<evidence type="ECO:0000313" key="5">
    <source>
        <dbReference type="EMBL" id="ETR72486.1"/>
    </source>
</evidence>
<protein>
    <submittedName>
        <fullName evidence="5">Peptide synthase</fullName>
    </submittedName>
</protein>
<name>A0A1V1PCI2_9BACT</name>